<dbReference type="InterPro" id="IPR036188">
    <property type="entry name" value="FAD/NAD-bd_sf"/>
</dbReference>
<dbReference type="Proteomes" id="UP000016922">
    <property type="component" value="Unassembled WGS sequence"/>
</dbReference>
<accession>S3D9N5</accession>
<dbReference type="GO" id="GO:0005737">
    <property type="term" value="C:cytoplasm"/>
    <property type="evidence" value="ECO:0007669"/>
    <property type="project" value="TreeGrafter"/>
</dbReference>
<dbReference type="OMA" id="HMGHYAG"/>
<dbReference type="eggNOG" id="KOG2495">
    <property type="taxonomic scope" value="Eukaryota"/>
</dbReference>
<dbReference type="PANTHER" id="PTHR43735">
    <property type="entry name" value="APOPTOSIS-INDUCING FACTOR 1"/>
    <property type="match status" value="1"/>
</dbReference>
<organism evidence="2 3">
    <name type="scientific">Glarea lozoyensis (strain ATCC 20868 / MF5171)</name>
    <dbReference type="NCBI Taxonomy" id="1116229"/>
    <lineage>
        <taxon>Eukaryota</taxon>
        <taxon>Fungi</taxon>
        <taxon>Dikarya</taxon>
        <taxon>Ascomycota</taxon>
        <taxon>Pezizomycotina</taxon>
        <taxon>Leotiomycetes</taxon>
        <taxon>Helotiales</taxon>
        <taxon>Helotiaceae</taxon>
        <taxon>Glarea</taxon>
    </lineage>
</organism>
<name>S3D9N5_GLAL2</name>
<dbReference type="Gene3D" id="3.50.50.60">
    <property type="entry name" value="FAD/NAD(P)-binding domain"/>
    <property type="match status" value="2"/>
</dbReference>
<dbReference type="RefSeq" id="XP_008078976.1">
    <property type="nucleotide sequence ID" value="XM_008080785.1"/>
</dbReference>
<dbReference type="PRINTS" id="PR00411">
    <property type="entry name" value="PNDRDTASEI"/>
</dbReference>
<dbReference type="KEGG" id="glz:GLAREA_06837"/>
<reference evidence="2 3" key="1">
    <citation type="journal article" date="2013" name="BMC Genomics">
        <title>Genomics-driven discovery of the pneumocandin biosynthetic gene cluster in the fungus Glarea lozoyensis.</title>
        <authorList>
            <person name="Chen L."/>
            <person name="Yue Q."/>
            <person name="Zhang X."/>
            <person name="Xiang M."/>
            <person name="Wang C."/>
            <person name="Li S."/>
            <person name="Che Y."/>
            <person name="Ortiz-Lopez F.J."/>
            <person name="Bills G.F."/>
            <person name="Liu X."/>
            <person name="An Z."/>
        </authorList>
    </citation>
    <scope>NUCLEOTIDE SEQUENCE [LARGE SCALE GENOMIC DNA]</scope>
    <source>
        <strain evidence="3">ATCC 20868 / MF5171</strain>
    </source>
</reference>
<dbReference type="PRINTS" id="PR00368">
    <property type="entry name" value="FADPNR"/>
</dbReference>
<keyword evidence="3" id="KW-1185">Reference proteome</keyword>
<evidence type="ECO:0000313" key="3">
    <source>
        <dbReference type="Proteomes" id="UP000016922"/>
    </source>
</evidence>
<dbReference type="GeneID" id="19465890"/>
<dbReference type="AlphaFoldDB" id="S3D9N5"/>
<dbReference type="STRING" id="1116229.S3D9N5"/>
<dbReference type="GO" id="GO:0050660">
    <property type="term" value="F:flavin adenine dinucleotide binding"/>
    <property type="evidence" value="ECO:0007669"/>
    <property type="project" value="TreeGrafter"/>
</dbReference>
<dbReference type="OrthoDB" id="202203at2759"/>
<evidence type="ECO:0000259" key="1">
    <source>
        <dbReference type="Pfam" id="PF07992"/>
    </source>
</evidence>
<evidence type="ECO:0000313" key="2">
    <source>
        <dbReference type="EMBL" id="EPE33824.1"/>
    </source>
</evidence>
<dbReference type="Pfam" id="PF07992">
    <property type="entry name" value="Pyr_redox_2"/>
    <property type="match status" value="1"/>
</dbReference>
<proteinExistence type="predicted"/>
<sequence length="458" mass="49427">MPSAVAPNVAPVKVLIIGGSYGGLGAALNLLDFSKGKYSRFSGKVGNDPKAGPESRVPVQIKIVDERDGYYHLIGSPLGLASTPHAEKFWTKFDEIIALRDPSITVAQGSAVNINATTKTATIFDSKSGKEYEEKYDFLVAASGLRREKQVVPQEKTKDKYLVEAAKQIAAVGVGEGVKNGKGVVVIGGGAVGIEMASELAVVHPTQRITLIHSHDRLLSSEPLPIEVANLCLTSLREQGVEVVLGQRVESSVEVEEGKYKLRLSNGNERTAGFVIWAISKQHPSTDYLPKEVHNSESGLVVIKDTLHFNAPGPFSTNHFAIGDLVQWSGIKRCGAAMHMGFLAANNIYQEILVSRGVKKEPTYLTYPEVPAMIALACGKQAISYSVEDGAKVGEDIMEVFFNDDLGFMICWNYLQLGTPSAEIEKGNTEKDIQILEEQVNDLSVKEKMIAGAVISAA</sequence>
<dbReference type="InterPro" id="IPR023753">
    <property type="entry name" value="FAD/NAD-binding_dom"/>
</dbReference>
<dbReference type="PANTHER" id="PTHR43735:SF24">
    <property type="entry name" value="NUCLEOTIDE-DISULPHIDE OXIDOREDUCTASE AMID-LIKE, PUTATIVE (AFU_ORTHOLOGUE AFUA_1G17180)-RELATED"/>
    <property type="match status" value="1"/>
</dbReference>
<feature type="domain" description="FAD/NAD(P)-binding" evidence="1">
    <location>
        <begin position="13"/>
        <end position="341"/>
    </location>
</feature>
<dbReference type="HOGENOM" id="CLU_029131_0_0_1"/>
<dbReference type="GO" id="GO:0004174">
    <property type="term" value="F:electron-transferring-flavoprotein dehydrogenase activity"/>
    <property type="evidence" value="ECO:0007669"/>
    <property type="project" value="TreeGrafter"/>
</dbReference>
<gene>
    <name evidence="2" type="ORF">GLAREA_06837</name>
</gene>
<dbReference type="EMBL" id="KE145357">
    <property type="protein sequence ID" value="EPE33824.1"/>
    <property type="molecule type" value="Genomic_DNA"/>
</dbReference>
<protein>
    <submittedName>
        <fullName evidence="2">FAD/NAD(P)-binding protein</fullName>
    </submittedName>
</protein>
<dbReference type="SUPFAM" id="SSF51905">
    <property type="entry name" value="FAD/NAD(P)-binding domain"/>
    <property type="match status" value="1"/>
</dbReference>